<feature type="compositionally biased region" description="Basic and acidic residues" evidence="1">
    <location>
        <begin position="137"/>
        <end position="164"/>
    </location>
</feature>
<evidence type="ECO:0000313" key="3">
    <source>
        <dbReference type="Proteomes" id="UP001187415"/>
    </source>
</evidence>
<keyword evidence="3" id="KW-1185">Reference proteome</keyword>
<evidence type="ECO:0000256" key="1">
    <source>
        <dbReference type="SAM" id="MobiDB-lite"/>
    </source>
</evidence>
<name>A0AA88IHA1_CHASR</name>
<dbReference type="AlphaFoldDB" id="A0AA88IHA1"/>
<protein>
    <submittedName>
        <fullName evidence="2">Uncharacterized protein</fullName>
    </submittedName>
</protein>
<dbReference type="EMBL" id="JAUPFM010000079">
    <property type="protein sequence ID" value="KAK2814189.1"/>
    <property type="molecule type" value="Genomic_DNA"/>
</dbReference>
<accession>A0AA88IHA1</accession>
<reference evidence="2" key="1">
    <citation type="submission" date="2023-07" db="EMBL/GenBank/DDBJ databases">
        <title>Chromosome-level Genome Assembly of Striped Snakehead (Channa striata).</title>
        <authorList>
            <person name="Liu H."/>
        </authorList>
    </citation>
    <scope>NUCLEOTIDE SEQUENCE</scope>
    <source>
        <strain evidence="2">Gz</strain>
        <tissue evidence="2">Muscle</tissue>
    </source>
</reference>
<gene>
    <name evidence="2" type="ORF">Q5P01_000715</name>
</gene>
<comment type="caution">
    <text evidence="2">The sequence shown here is derived from an EMBL/GenBank/DDBJ whole genome shotgun (WGS) entry which is preliminary data.</text>
</comment>
<sequence length="218" mass="22317">MGPALQRHPFSGLVDSAGLNTWETEPRALRAAKPTPPGGGGEVRAVQETLNPPASPGERASWVPGRGGRPGKPAAATLGLGFEGRAGPWRTGHDPRHPPRDAPPGVKSVSPRAGAGRAVCARGKRRGAGRPAWAQPRTKEEEGACRARKGNRTEGRPPGRRPREAGAGATDAGGARPEAQATEAGGGAFAGEKGRGASPTPSAPVGFDKACRRQGLPR</sequence>
<proteinExistence type="predicted"/>
<feature type="region of interest" description="Disordered" evidence="1">
    <location>
        <begin position="1"/>
        <end position="218"/>
    </location>
</feature>
<feature type="compositionally biased region" description="Basic and acidic residues" evidence="1">
    <location>
        <begin position="91"/>
        <end position="100"/>
    </location>
</feature>
<evidence type="ECO:0000313" key="2">
    <source>
        <dbReference type="EMBL" id="KAK2814189.1"/>
    </source>
</evidence>
<dbReference type="Proteomes" id="UP001187415">
    <property type="component" value="Unassembled WGS sequence"/>
</dbReference>
<feature type="compositionally biased region" description="Low complexity" evidence="1">
    <location>
        <begin position="165"/>
        <end position="183"/>
    </location>
</feature>
<organism evidence="2 3">
    <name type="scientific">Channa striata</name>
    <name type="common">Snakehead murrel</name>
    <name type="synonym">Ophicephalus striatus</name>
    <dbReference type="NCBI Taxonomy" id="64152"/>
    <lineage>
        <taxon>Eukaryota</taxon>
        <taxon>Metazoa</taxon>
        <taxon>Chordata</taxon>
        <taxon>Craniata</taxon>
        <taxon>Vertebrata</taxon>
        <taxon>Euteleostomi</taxon>
        <taxon>Actinopterygii</taxon>
        <taxon>Neopterygii</taxon>
        <taxon>Teleostei</taxon>
        <taxon>Neoteleostei</taxon>
        <taxon>Acanthomorphata</taxon>
        <taxon>Anabantaria</taxon>
        <taxon>Anabantiformes</taxon>
        <taxon>Channoidei</taxon>
        <taxon>Channidae</taxon>
        <taxon>Channa</taxon>
    </lineage>
</organism>
<feature type="compositionally biased region" description="Low complexity" evidence="1">
    <location>
        <begin position="112"/>
        <end position="121"/>
    </location>
</feature>